<dbReference type="OrthoDB" id="246872at2759"/>
<name>A0A3R7P1U8_9TRYP</name>
<feature type="region of interest" description="Disordered" evidence="1">
    <location>
        <begin position="411"/>
        <end position="474"/>
    </location>
</feature>
<organism evidence="2 3">
    <name type="scientific">Trypanosoma conorhini</name>
    <dbReference type="NCBI Taxonomy" id="83891"/>
    <lineage>
        <taxon>Eukaryota</taxon>
        <taxon>Discoba</taxon>
        <taxon>Euglenozoa</taxon>
        <taxon>Kinetoplastea</taxon>
        <taxon>Metakinetoplastina</taxon>
        <taxon>Trypanosomatida</taxon>
        <taxon>Trypanosomatidae</taxon>
        <taxon>Trypanosoma</taxon>
    </lineage>
</organism>
<accession>A0A3R7P1U8</accession>
<proteinExistence type="predicted"/>
<evidence type="ECO:0000256" key="1">
    <source>
        <dbReference type="SAM" id="MobiDB-lite"/>
    </source>
</evidence>
<dbReference type="GeneID" id="40318996"/>
<dbReference type="EMBL" id="MKKU01000314">
    <property type="protein sequence ID" value="RNF15816.1"/>
    <property type="molecule type" value="Genomic_DNA"/>
</dbReference>
<gene>
    <name evidence="2" type="ORF">Tco025E_05385</name>
</gene>
<dbReference type="Proteomes" id="UP000284403">
    <property type="component" value="Unassembled WGS sequence"/>
</dbReference>
<comment type="caution">
    <text evidence="2">The sequence shown here is derived from an EMBL/GenBank/DDBJ whole genome shotgun (WGS) entry which is preliminary data.</text>
</comment>
<evidence type="ECO:0000313" key="2">
    <source>
        <dbReference type="EMBL" id="RNF15816.1"/>
    </source>
</evidence>
<reference evidence="2 3" key="1">
    <citation type="journal article" date="2018" name="BMC Genomics">
        <title>Genomic comparison of Trypanosoma conorhini and Trypanosoma rangeli to Trypanosoma cruzi strains of high and low virulence.</title>
        <authorList>
            <person name="Bradwell K.R."/>
            <person name="Koparde V.N."/>
            <person name="Matveyev A.V."/>
            <person name="Serrano M.G."/>
            <person name="Alves J.M."/>
            <person name="Parikh H."/>
            <person name="Huang B."/>
            <person name="Lee V."/>
            <person name="Espinosa-Alvarez O."/>
            <person name="Ortiz P.A."/>
            <person name="Costa-Martins A.G."/>
            <person name="Teixeira M.M."/>
            <person name="Buck G.A."/>
        </authorList>
    </citation>
    <scope>NUCLEOTIDE SEQUENCE [LARGE SCALE GENOMIC DNA]</scope>
    <source>
        <strain evidence="2 3">025E</strain>
    </source>
</reference>
<feature type="region of interest" description="Disordered" evidence="1">
    <location>
        <begin position="293"/>
        <end position="363"/>
    </location>
</feature>
<protein>
    <submittedName>
        <fullName evidence="2">Uncharacterized protein</fullName>
    </submittedName>
</protein>
<dbReference type="RefSeq" id="XP_029227611.1">
    <property type="nucleotide sequence ID" value="XM_029372284.1"/>
</dbReference>
<feature type="region of interest" description="Disordered" evidence="1">
    <location>
        <begin position="41"/>
        <end position="73"/>
    </location>
</feature>
<feature type="region of interest" description="Disordered" evidence="1">
    <location>
        <begin position="524"/>
        <end position="552"/>
    </location>
</feature>
<evidence type="ECO:0000313" key="3">
    <source>
        <dbReference type="Proteomes" id="UP000284403"/>
    </source>
</evidence>
<sequence>MCNSPLLVDQHACPSFFTPRQHRSAESRADTLRGLPLSLRDVAPGSAFPPGDATGPFAPSPAPLSARRQGRSNREVYEAMLRRDAMAAERKEEARRTALQRELSRCRPTPRISAMGHNLPRDTDIIERLERVHEEKQRLDECRRQGREREQQQDMAGWFVPNITDMGHCAEGRALQASVEYPQRRHQREQEQARLAEALRRRRLEAEMAEVYGAPKINLRSAELVRRARARSGGGEAFNADAVLERAALARLALWEIHARREAELSPFSPRITAYAAGMRRSGNVVDRLLFSAETQNPRQSGGARRARSEPRLQPQSGGPAFPRGQSTDPRDAAGRRGRHCGPNRTPADSGASSMEERQRQYQLRREEKIRAVFEAERRLHTPNINPISEMLAASLPVSSTERLMAGRRRGDSAIVPAGDGSRLASGRRSFWSDARDGQRHRGASAQDDGPEEYVSPIQSSGWVGRRTPQKRGNAKMYERMRRWKQRRDDKVQEMRHELQEEKARQLMLSACATQKGVKDAPALPETCRGKLFPEGCATPRAPTGETESARTPVVLSLLKQS</sequence>
<keyword evidence="3" id="KW-1185">Reference proteome</keyword>
<dbReference type="AlphaFoldDB" id="A0A3R7P1U8"/>